<name>A0A4Y2T810_ARAVE</name>
<gene>
    <name evidence="1" type="ORF">AVEN_123427_1</name>
</gene>
<dbReference type="AlphaFoldDB" id="A0A4Y2T810"/>
<accession>A0A4Y2T810</accession>
<dbReference type="Proteomes" id="UP000499080">
    <property type="component" value="Unassembled WGS sequence"/>
</dbReference>
<organism evidence="1 2">
    <name type="scientific">Araneus ventricosus</name>
    <name type="common">Orbweaver spider</name>
    <name type="synonym">Epeira ventricosa</name>
    <dbReference type="NCBI Taxonomy" id="182803"/>
    <lineage>
        <taxon>Eukaryota</taxon>
        <taxon>Metazoa</taxon>
        <taxon>Ecdysozoa</taxon>
        <taxon>Arthropoda</taxon>
        <taxon>Chelicerata</taxon>
        <taxon>Arachnida</taxon>
        <taxon>Araneae</taxon>
        <taxon>Araneomorphae</taxon>
        <taxon>Entelegynae</taxon>
        <taxon>Araneoidea</taxon>
        <taxon>Araneidae</taxon>
        <taxon>Araneus</taxon>
    </lineage>
</organism>
<evidence type="ECO:0000313" key="1">
    <source>
        <dbReference type="EMBL" id="GBN96717.1"/>
    </source>
</evidence>
<evidence type="ECO:0000313" key="2">
    <source>
        <dbReference type="Proteomes" id="UP000499080"/>
    </source>
</evidence>
<keyword evidence="2" id="KW-1185">Reference proteome</keyword>
<dbReference type="EMBL" id="BGPR01026732">
    <property type="protein sequence ID" value="GBN96717.1"/>
    <property type="molecule type" value="Genomic_DNA"/>
</dbReference>
<reference evidence="1 2" key="1">
    <citation type="journal article" date="2019" name="Sci. Rep.">
        <title>Orb-weaving spider Araneus ventricosus genome elucidates the spidroin gene catalogue.</title>
        <authorList>
            <person name="Kono N."/>
            <person name="Nakamura H."/>
            <person name="Ohtoshi R."/>
            <person name="Moran D.A.P."/>
            <person name="Shinohara A."/>
            <person name="Yoshida Y."/>
            <person name="Fujiwara M."/>
            <person name="Mori M."/>
            <person name="Tomita M."/>
            <person name="Arakawa K."/>
        </authorList>
    </citation>
    <scope>NUCLEOTIDE SEQUENCE [LARGE SCALE GENOMIC DNA]</scope>
</reference>
<comment type="caution">
    <text evidence="1">The sequence shown here is derived from an EMBL/GenBank/DDBJ whole genome shotgun (WGS) entry which is preliminary data.</text>
</comment>
<proteinExistence type="predicted"/>
<sequence>MHAKVQSHFDFGIHGHFEVVKKDVMSQHSVKPVIHERSSPRKSILYQLLQVLLPSLFIYGPAVQMDRWITKLVGYPNWLDIQIGWISKLVVYPNWLDIQTSAPHRFKF</sequence>
<protein>
    <submittedName>
        <fullName evidence="1">Uncharacterized protein</fullName>
    </submittedName>
</protein>